<keyword evidence="3" id="KW-1185">Reference proteome</keyword>
<name>A0ABN9WH08_9DINO</name>
<evidence type="ECO:0000313" key="3">
    <source>
        <dbReference type="Proteomes" id="UP001189429"/>
    </source>
</evidence>
<feature type="non-terminal residue" evidence="2">
    <location>
        <position position="59"/>
    </location>
</feature>
<protein>
    <submittedName>
        <fullName evidence="2">Uncharacterized protein</fullName>
    </submittedName>
</protein>
<feature type="region of interest" description="Disordered" evidence="1">
    <location>
        <begin position="1"/>
        <end position="45"/>
    </location>
</feature>
<reference evidence="2" key="1">
    <citation type="submission" date="2023-10" db="EMBL/GenBank/DDBJ databases">
        <authorList>
            <person name="Chen Y."/>
            <person name="Shah S."/>
            <person name="Dougan E. K."/>
            <person name="Thang M."/>
            <person name="Chan C."/>
        </authorList>
    </citation>
    <scope>NUCLEOTIDE SEQUENCE [LARGE SCALE GENOMIC DNA]</scope>
</reference>
<organism evidence="2 3">
    <name type="scientific">Prorocentrum cordatum</name>
    <dbReference type="NCBI Taxonomy" id="2364126"/>
    <lineage>
        <taxon>Eukaryota</taxon>
        <taxon>Sar</taxon>
        <taxon>Alveolata</taxon>
        <taxon>Dinophyceae</taxon>
        <taxon>Prorocentrales</taxon>
        <taxon>Prorocentraceae</taxon>
        <taxon>Prorocentrum</taxon>
    </lineage>
</organism>
<evidence type="ECO:0000256" key="1">
    <source>
        <dbReference type="SAM" id="MobiDB-lite"/>
    </source>
</evidence>
<evidence type="ECO:0000313" key="2">
    <source>
        <dbReference type="EMBL" id="CAK0885729.1"/>
    </source>
</evidence>
<comment type="caution">
    <text evidence="2">The sequence shown here is derived from an EMBL/GenBank/DDBJ whole genome shotgun (WGS) entry which is preliminary data.</text>
</comment>
<feature type="compositionally biased region" description="Basic and acidic residues" evidence="1">
    <location>
        <begin position="1"/>
        <end position="18"/>
    </location>
</feature>
<proteinExistence type="predicted"/>
<sequence length="59" mass="6659">MAEPRRSAAHGNEPEGRGEYTSAQGRRWLRSQARREEQMAAKGAAKVQLLRTELELGHE</sequence>
<accession>A0ABN9WH08</accession>
<gene>
    <name evidence="2" type="ORF">PCOR1329_LOCUS67261</name>
</gene>
<dbReference type="Proteomes" id="UP001189429">
    <property type="component" value="Unassembled WGS sequence"/>
</dbReference>
<dbReference type="EMBL" id="CAUYUJ010018711">
    <property type="protein sequence ID" value="CAK0885729.1"/>
    <property type="molecule type" value="Genomic_DNA"/>
</dbReference>